<organism evidence="1 2">
    <name type="scientific">Prevotella intermedia</name>
    <dbReference type="NCBI Taxonomy" id="28131"/>
    <lineage>
        <taxon>Bacteria</taxon>
        <taxon>Pseudomonadati</taxon>
        <taxon>Bacteroidota</taxon>
        <taxon>Bacteroidia</taxon>
        <taxon>Bacteroidales</taxon>
        <taxon>Prevotellaceae</taxon>
        <taxon>Prevotella</taxon>
    </lineage>
</organism>
<proteinExistence type="predicted"/>
<protein>
    <submittedName>
        <fullName evidence="1">Uncharacterized protein</fullName>
    </submittedName>
</protein>
<name>A0A2G9ICK8_PREIN</name>
<dbReference type="Proteomes" id="UP000230500">
    <property type="component" value="Unassembled WGS sequence"/>
</dbReference>
<accession>A0A2G9ICK8</accession>
<evidence type="ECO:0000313" key="1">
    <source>
        <dbReference type="EMBL" id="PIN27496.1"/>
    </source>
</evidence>
<gene>
    <name evidence="1" type="ORF">CUC04_08965</name>
</gene>
<sequence>MQPYNEQQFVDKNRLERARFTICFVKIIVLKSDNCALALQKRRFCNAKQPLLPCKTYAFTM</sequence>
<reference evidence="1 2" key="1">
    <citation type="submission" date="2017-11" db="EMBL/GenBank/DDBJ databases">
        <title>Genome sequencing of Prevotella intermedia KCOM 2069.</title>
        <authorList>
            <person name="Kook J.-K."/>
            <person name="Park S.-N."/>
            <person name="Lim Y.K."/>
        </authorList>
    </citation>
    <scope>NUCLEOTIDE SEQUENCE [LARGE SCALE GENOMIC DNA]</scope>
    <source>
        <strain evidence="1 2">KCOM 2069</strain>
    </source>
</reference>
<dbReference type="EMBL" id="PESN01000002">
    <property type="protein sequence ID" value="PIN27496.1"/>
    <property type="molecule type" value="Genomic_DNA"/>
</dbReference>
<comment type="caution">
    <text evidence="1">The sequence shown here is derived from an EMBL/GenBank/DDBJ whole genome shotgun (WGS) entry which is preliminary data.</text>
</comment>
<evidence type="ECO:0000313" key="2">
    <source>
        <dbReference type="Proteomes" id="UP000230500"/>
    </source>
</evidence>
<dbReference type="AlphaFoldDB" id="A0A2G9ICK8"/>